<dbReference type="AlphaFoldDB" id="A0A0C3BEW7"/>
<gene>
    <name evidence="10" type="ORF">M408DRAFT_328198</name>
</gene>
<evidence type="ECO:0000256" key="6">
    <source>
        <dbReference type="ARBA" id="ARBA00022989"/>
    </source>
</evidence>
<keyword evidence="6 9" id="KW-1133">Transmembrane helix</keyword>
<evidence type="ECO:0000256" key="1">
    <source>
        <dbReference type="ARBA" id="ARBA00004651"/>
    </source>
</evidence>
<organism evidence="10 11">
    <name type="scientific">Serendipita vermifera MAFF 305830</name>
    <dbReference type="NCBI Taxonomy" id="933852"/>
    <lineage>
        <taxon>Eukaryota</taxon>
        <taxon>Fungi</taxon>
        <taxon>Dikarya</taxon>
        <taxon>Basidiomycota</taxon>
        <taxon>Agaricomycotina</taxon>
        <taxon>Agaricomycetes</taxon>
        <taxon>Sebacinales</taxon>
        <taxon>Serendipitaceae</taxon>
        <taxon>Serendipita</taxon>
    </lineage>
</organism>
<dbReference type="InterPro" id="IPR004695">
    <property type="entry name" value="SLAC1/Mae1/Ssu1/TehA"/>
</dbReference>
<dbReference type="Pfam" id="PF03595">
    <property type="entry name" value="SLAC1"/>
    <property type="match status" value="1"/>
</dbReference>
<evidence type="ECO:0000256" key="9">
    <source>
        <dbReference type="SAM" id="Phobius"/>
    </source>
</evidence>
<keyword evidence="4" id="KW-1003">Cell membrane</keyword>
<feature type="transmembrane region" description="Helical" evidence="9">
    <location>
        <begin position="45"/>
        <end position="67"/>
    </location>
</feature>
<sequence length="421" mass="46068">MTPRSKGGIERIKHFTPSWFTVVMGTGVIGILVNNLPYGDPEARYIVSLGFLLLNTLLFIFFIGVSISRYIMFPKIWYMMLMHPVQSLFLSAFPMALATIISASISLSLYRNGTPALTMALWGIWWLDVALSMGSCILIPYVMITRHNHLIDQQNAAWLLPVVPPIVASSAGAVLCNALVETEPQKAIITIAVSCGMLSIGLSLAIILSTTYVLRLIIHGTPKAGLVVSVFIPLGPCGQGGYALLMLSHHFSKLISTSDIPNGELYGSIATCIATAGALVLWSIGFWFGVIAIISLVEFFYNSRIPFGVNFWGMIFPNGVYCLLTLQLGAYLDIDFFRVTGTVFSAFTAVLWFAISCKTLYLARGGAIFHAPCLDDVPLNWPAESKQENGSAAEPDAPRPPSWQTSKTKTARTLLRVTWHH</sequence>
<dbReference type="PANTHER" id="PTHR31686">
    <property type="match status" value="1"/>
</dbReference>
<feature type="region of interest" description="Disordered" evidence="8">
    <location>
        <begin position="385"/>
        <end position="408"/>
    </location>
</feature>
<reference evidence="10 11" key="1">
    <citation type="submission" date="2014-04" db="EMBL/GenBank/DDBJ databases">
        <authorList>
            <consortium name="DOE Joint Genome Institute"/>
            <person name="Kuo A."/>
            <person name="Zuccaro A."/>
            <person name="Kohler A."/>
            <person name="Nagy L.G."/>
            <person name="Floudas D."/>
            <person name="Copeland A."/>
            <person name="Barry K.W."/>
            <person name="Cichocki N."/>
            <person name="Veneault-Fourrey C."/>
            <person name="LaButti K."/>
            <person name="Lindquist E.A."/>
            <person name="Lipzen A."/>
            <person name="Lundell T."/>
            <person name="Morin E."/>
            <person name="Murat C."/>
            <person name="Sun H."/>
            <person name="Tunlid A."/>
            <person name="Henrissat B."/>
            <person name="Grigoriev I.V."/>
            <person name="Hibbett D.S."/>
            <person name="Martin F."/>
            <person name="Nordberg H.P."/>
            <person name="Cantor M.N."/>
            <person name="Hua S.X."/>
        </authorList>
    </citation>
    <scope>NUCLEOTIDE SEQUENCE [LARGE SCALE GENOMIC DNA]</scope>
    <source>
        <strain evidence="10 11">MAFF 305830</strain>
    </source>
</reference>
<evidence type="ECO:0000256" key="7">
    <source>
        <dbReference type="ARBA" id="ARBA00023136"/>
    </source>
</evidence>
<dbReference type="InterPro" id="IPR051629">
    <property type="entry name" value="Sulfite_efflux_TDT"/>
</dbReference>
<evidence type="ECO:0000256" key="8">
    <source>
        <dbReference type="SAM" id="MobiDB-lite"/>
    </source>
</evidence>
<evidence type="ECO:0008006" key="12">
    <source>
        <dbReference type="Google" id="ProtNLM"/>
    </source>
</evidence>
<evidence type="ECO:0000256" key="2">
    <source>
        <dbReference type="ARBA" id="ARBA00008566"/>
    </source>
</evidence>
<keyword evidence="11" id="KW-1185">Reference proteome</keyword>
<feature type="transmembrane region" description="Helical" evidence="9">
    <location>
        <begin position="336"/>
        <end position="355"/>
    </location>
</feature>
<comment type="similarity">
    <text evidence="2">Belongs to the tellurite-resistance/dicarboxylate transporter (TDT) family.</text>
</comment>
<dbReference type="EMBL" id="KN824284">
    <property type="protein sequence ID" value="KIM30664.1"/>
    <property type="molecule type" value="Genomic_DNA"/>
</dbReference>
<dbReference type="OrthoDB" id="1099at2759"/>
<dbReference type="InterPro" id="IPR038665">
    <property type="entry name" value="Voltage-dep_anion_channel_sf"/>
</dbReference>
<proteinExistence type="inferred from homology"/>
<dbReference type="HOGENOM" id="CLU_030057_6_1_1"/>
<keyword evidence="3" id="KW-0813">Transport</keyword>
<name>A0A0C3BEW7_SERVB</name>
<keyword evidence="7 9" id="KW-0472">Membrane</keyword>
<dbReference type="Gene3D" id="1.50.10.150">
    <property type="entry name" value="Voltage-dependent anion channel"/>
    <property type="match status" value="1"/>
</dbReference>
<feature type="transmembrane region" description="Helical" evidence="9">
    <location>
        <begin position="265"/>
        <end position="297"/>
    </location>
</feature>
<dbReference type="PANTHER" id="PTHR31686:SF1">
    <property type="entry name" value="SULFITE EFFLUX PUMP SSU1"/>
    <property type="match status" value="1"/>
</dbReference>
<dbReference type="Proteomes" id="UP000054097">
    <property type="component" value="Unassembled WGS sequence"/>
</dbReference>
<feature type="transmembrane region" description="Helical" evidence="9">
    <location>
        <begin position="187"/>
        <end position="214"/>
    </location>
</feature>
<feature type="transmembrane region" description="Helical" evidence="9">
    <location>
        <begin position="122"/>
        <end position="144"/>
    </location>
</feature>
<comment type="subcellular location">
    <subcellularLocation>
        <location evidence="1">Cell membrane</location>
        <topology evidence="1">Multi-pass membrane protein</topology>
    </subcellularLocation>
</comment>
<evidence type="ECO:0000256" key="3">
    <source>
        <dbReference type="ARBA" id="ARBA00022448"/>
    </source>
</evidence>
<dbReference type="GO" id="GO:0005886">
    <property type="term" value="C:plasma membrane"/>
    <property type="evidence" value="ECO:0007669"/>
    <property type="project" value="UniProtKB-SubCell"/>
</dbReference>
<evidence type="ECO:0000256" key="5">
    <source>
        <dbReference type="ARBA" id="ARBA00022692"/>
    </source>
</evidence>
<dbReference type="CDD" id="cd09318">
    <property type="entry name" value="TDT_SSU1"/>
    <property type="match status" value="1"/>
</dbReference>
<feature type="transmembrane region" description="Helical" evidence="9">
    <location>
        <begin position="88"/>
        <end position="110"/>
    </location>
</feature>
<feature type="transmembrane region" description="Helical" evidence="9">
    <location>
        <begin position="156"/>
        <end position="175"/>
    </location>
</feature>
<evidence type="ECO:0000313" key="11">
    <source>
        <dbReference type="Proteomes" id="UP000054097"/>
    </source>
</evidence>
<protein>
    <recommendedName>
        <fullName evidence="12">C4-dicarboxylate transporter/malic acid transport protein</fullName>
    </recommendedName>
</protein>
<feature type="transmembrane region" description="Helical" evidence="9">
    <location>
        <begin position="226"/>
        <end position="245"/>
    </location>
</feature>
<evidence type="ECO:0000256" key="4">
    <source>
        <dbReference type="ARBA" id="ARBA00022475"/>
    </source>
</evidence>
<reference evidence="11" key="2">
    <citation type="submission" date="2015-01" db="EMBL/GenBank/DDBJ databases">
        <title>Evolutionary Origins and Diversification of the Mycorrhizal Mutualists.</title>
        <authorList>
            <consortium name="DOE Joint Genome Institute"/>
            <consortium name="Mycorrhizal Genomics Consortium"/>
            <person name="Kohler A."/>
            <person name="Kuo A."/>
            <person name="Nagy L.G."/>
            <person name="Floudas D."/>
            <person name="Copeland A."/>
            <person name="Barry K.W."/>
            <person name="Cichocki N."/>
            <person name="Veneault-Fourrey C."/>
            <person name="LaButti K."/>
            <person name="Lindquist E.A."/>
            <person name="Lipzen A."/>
            <person name="Lundell T."/>
            <person name="Morin E."/>
            <person name="Murat C."/>
            <person name="Riley R."/>
            <person name="Ohm R."/>
            <person name="Sun H."/>
            <person name="Tunlid A."/>
            <person name="Henrissat B."/>
            <person name="Grigoriev I.V."/>
            <person name="Hibbett D.S."/>
            <person name="Martin F."/>
        </authorList>
    </citation>
    <scope>NUCLEOTIDE SEQUENCE [LARGE SCALE GENOMIC DNA]</scope>
    <source>
        <strain evidence="11">MAFF 305830</strain>
    </source>
</reference>
<dbReference type="GO" id="GO:0000319">
    <property type="term" value="F:sulfite transmembrane transporter activity"/>
    <property type="evidence" value="ECO:0007669"/>
    <property type="project" value="TreeGrafter"/>
</dbReference>
<feature type="transmembrane region" description="Helical" evidence="9">
    <location>
        <begin position="12"/>
        <end position="33"/>
    </location>
</feature>
<feature type="transmembrane region" description="Helical" evidence="9">
    <location>
        <begin position="309"/>
        <end position="330"/>
    </location>
</feature>
<keyword evidence="5 9" id="KW-0812">Transmembrane</keyword>
<accession>A0A0C3BEW7</accession>
<evidence type="ECO:0000313" key="10">
    <source>
        <dbReference type="EMBL" id="KIM30664.1"/>
    </source>
</evidence>